<sequence>MLVLPVLAGLVSLVAALNVTLSSNTVLDTSGIYFVSYDGLVNVNSFQASAVITHSGYQYAAWYNSNRSAMLARRALPSGAWSKFSLSHTLSTNDSHNVISLGVSPADGVIHVAMDCHSSTMYYTKSVAGLANDPASKTWAASSFGSIQTTLGGLNIGTTVTYPQFVVTPENKLQFVYRTAVSGNGAAQLAEYSSGTWSNVGQWTSATGSYTANGATSTARNLYIHGFTYSKSGRVHTSGTWRENNGGVSCSSGGLTNHDTVYFYSDDRGRTWSNSAGTKIGTSGSSPISVSTAGIIVDPLNADHALMNQESQTTDSQSLPHIIISYVPGRFGQCVSSYESGRIANGYAFHLFRSSSGTWTKTEIPLAIGSVGRSQIFLDPQDNAYVVLPFVRVMAATKASNYTDWALVYDGKSSLNAFGEVTLDRRRLETERVVSILFQESSSSGSPSSVRVVDLKF</sequence>
<dbReference type="AlphaFoldDB" id="A0A165IGD0"/>
<dbReference type="Pfam" id="PF15892">
    <property type="entry name" value="BNR_4"/>
    <property type="match status" value="1"/>
</dbReference>
<protein>
    <recommendedName>
        <fullName evidence="4">Dockerin type 1</fullName>
    </recommendedName>
</protein>
<dbReference type="OrthoDB" id="9978204at2759"/>
<keyword evidence="1" id="KW-0732">Signal</keyword>
<feature type="chain" id="PRO_5007859260" description="Dockerin type 1" evidence="1">
    <location>
        <begin position="17"/>
        <end position="457"/>
    </location>
</feature>
<dbReference type="STRING" id="1314781.A0A165IGD0"/>
<accession>A0A165IGD0</accession>
<proteinExistence type="predicted"/>
<dbReference type="EMBL" id="KV425991">
    <property type="protein sequence ID" value="KZV93365.1"/>
    <property type="molecule type" value="Genomic_DNA"/>
</dbReference>
<feature type="signal peptide" evidence="1">
    <location>
        <begin position="1"/>
        <end position="16"/>
    </location>
</feature>
<dbReference type="InParanoid" id="A0A165IGD0"/>
<evidence type="ECO:0000313" key="3">
    <source>
        <dbReference type="Proteomes" id="UP000077266"/>
    </source>
</evidence>
<keyword evidence="3" id="KW-1185">Reference proteome</keyword>
<name>A0A165IGD0_EXIGL</name>
<organism evidence="2 3">
    <name type="scientific">Exidia glandulosa HHB12029</name>
    <dbReference type="NCBI Taxonomy" id="1314781"/>
    <lineage>
        <taxon>Eukaryota</taxon>
        <taxon>Fungi</taxon>
        <taxon>Dikarya</taxon>
        <taxon>Basidiomycota</taxon>
        <taxon>Agaricomycotina</taxon>
        <taxon>Agaricomycetes</taxon>
        <taxon>Auriculariales</taxon>
        <taxon>Exidiaceae</taxon>
        <taxon>Exidia</taxon>
    </lineage>
</organism>
<evidence type="ECO:0000313" key="2">
    <source>
        <dbReference type="EMBL" id="KZV93365.1"/>
    </source>
</evidence>
<evidence type="ECO:0000256" key="1">
    <source>
        <dbReference type="SAM" id="SignalP"/>
    </source>
</evidence>
<reference evidence="2 3" key="1">
    <citation type="journal article" date="2016" name="Mol. Biol. Evol.">
        <title>Comparative Genomics of Early-Diverging Mushroom-Forming Fungi Provides Insights into the Origins of Lignocellulose Decay Capabilities.</title>
        <authorList>
            <person name="Nagy L.G."/>
            <person name="Riley R."/>
            <person name="Tritt A."/>
            <person name="Adam C."/>
            <person name="Daum C."/>
            <person name="Floudas D."/>
            <person name="Sun H."/>
            <person name="Yadav J.S."/>
            <person name="Pangilinan J."/>
            <person name="Larsson K.H."/>
            <person name="Matsuura K."/>
            <person name="Barry K."/>
            <person name="Labutti K."/>
            <person name="Kuo R."/>
            <person name="Ohm R.A."/>
            <person name="Bhattacharya S.S."/>
            <person name="Shirouzu T."/>
            <person name="Yoshinaga Y."/>
            <person name="Martin F.M."/>
            <person name="Grigoriev I.V."/>
            <person name="Hibbett D.S."/>
        </authorList>
    </citation>
    <scope>NUCLEOTIDE SEQUENCE [LARGE SCALE GENOMIC DNA]</scope>
    <source>
        <strain evidence="2 3">HHB12029</strain>
    </source>
</reference>
<evidence type="ECO:0008006" key="4">
    <source>
        <dbReference type="Google" id="ProtNLM"/>
    </source>
</evidence>
<dbReference type="Proteomes" id="UP000077266">
    <property type="component" value="Unassembled WGS sequence"/>
</dbReference>
<gene>
    <name evidence="2" type="ORF">EXIGLDRAFT_740138</name>
</gene>